<gene>
    <name evidence="2" type="ORF">EV688_12259</name>
</gene>
<keyword evidence="2" id="KW-0808">Transferase</keyword>
<dbReference type="RefSeq" id="WP_117319505.1">
    <property type="nucleotide sequence ID" value="NZ_QQSW01000029.1"/>
</dbReference>
<organism evidence="2 3">
    <name type="scientific">Chromatocurvus halotolerans</name>
    <dbReference type="NCBI Taxonomy" id="1132028"/>
    <lineage>
        <taxon>Bacteria</taxon>
        <taxon>Pseudomonadati</taxon>
        <taxon>Pseudomonadota</taxon>
        <taxon>Gammaproteobacteria</taxon>
        <taxon>Cellvibrionales</taxon>
        <taxon>Halieaceae</taxon>
        <taxon>Chromatocurvus</taxon>
    </lineage>
</organism>
<dbReference type="OrthoDB" id="9795390at2"/>
<dbReference type="InterPro" id="IPR011009">
    <property type="entry name" value="Kinase-like_dom_sf"/>
</dbReference>
<dbReference type="PANTHER" id="PTHR43851:SF3">
    <property type="entry name" value="COENZYME Q8"/>
    <property type="match status" value="1"/>
</dbReference>
<comment type="caution">
    <text evidence="2">The sequence shown here is derived from an EMBL/GenBank/DDBJ whole genome shotgun (WGS) entry which is preliminary data.</text>
</comment>
<keyword evidence="3" id="KW-1185">Reference proteome</keyword>
<reference evidence="2 3" key="1">
    <citation type="submission" date="2019-03" db="EMBL/GenBank/DDBJ databases">
        <title>Genomic Encyclopedia of Type Strains, Phase IV (KMG-IV): sequencing the most valuable type-strain genomes for metagenomic binning, comparative biology and taxonomic classification.</title>
        <authorList>
            <person name="Goeker M."/>
        </authorList>
    </citation>
    <scope>NUCLEOTIDE SEQUENCE [LARGE SCALE GENOMIC DNA]</scope>
    <source>
        <strain evidence="2 3">DSM 23344</strain>
    </source>
</reference>
<sequence length="463" mass="51919">MTRKSLLNRRGAFGRGFAVSVAGIRAGGAFALDGALQRLRGAEAGADSDMLRREARRFVTELGRLKGTYVKIGQMFALLGEHFLPPALTEALHELESETHPLPWSEIEPALRASLGDRLDELEVETTALAAASLAQVHRATVRASGEQIVLKIQYPGLARVIDGDFDAVVRMLLLARWIKAGRELDDWLGSMRQQLHYEIDYLREARMGDHISACVAARGESLNARGVYLHVPERHPRYCTREVLALEYIDGKRVNHPDIAALSQRRRNALGRGMLDLFFSELYHWGLLQTDPNFGNYLIRRHAGRDELVLLDFGSMLQCDNDFLHNFGSTIAAGQLQDRNSIVQGLVGLGCLRADSSEFARDTFSDFCLQLLEPLRPPAELPKEYCNARGEYRWGQSRLMQRVGRQAASSAATRHFATPSREFAMIARKLTGVFTFIAVLDAEFNGYELVRDYIETWLEDTA</sequence>
<evidence type="ECO:0000313" key="2">
    <source>
        <dbReference type="EMBL" id="TCO71449.1"/>
    </source>
</evidence>
<dbReference type="GO" id="GO:0016301">
    <property type="term" value="F:kinase activity"/>
    <property type="evidence" value="ECO:0007669"/>
    <property type="project" value="UniProtKB-KW"/>
</dbReference>
<dbReference type="InterPro" id="IPR004147">
    <property type="entry name" value="ABC1_dom"/>
</dbReference>
<protein>
    <submittedName>
        <fullName evidence="2">Putative unusual protein kinase regulating ubiquinone biosynthesis (AarF/ABC1/UbiB family)</fullName>
    </submittedName>
</protein>
<dbReference type="Proteomes" id="UP000294980">
    <property type="component" value="Unassembled WGS sequence"/>
</dbReference>
<name>A0A4R2KL73_9GAMM</name>
<dbReference type="InterPro" id="IPR051409">
    <property type="entry name" value="Atypical_kinase_ADCK"/>
</dbReference>
<dbReference type="EMBL" id="SLWX01000022">
    <property type="protein sequence ID" value="TCO71449.1"/>
    <property type="molecule type" value="Genomic_DNA"/>
</dbReference>
<dbReference type="SUPFAM" id="SSF56112">
    <property type="entry name" value="Protein kinase-like (PK-like)"/>
    <property type="match status" value="1"/>
</dbReference>
<dbReference type="GO" id="GO:0006744">
    <property type="term" value="P:ubiquinone biosynthetic process"/>
    <property type="evidence" value="ECO:0007669"/>
    <property type="project" value="TreeGrafter"/>
</dbReference>
<evidence type="ECO:0000259" key="1">
    <source>
        <dbReference type="Pfam" id="PF03109"/>
    </source>
</evidence>
<dbReference type="Pfam" id="PF03109">
    <property type="entry name" value="ABC1"/>
    <property type="match status" value="1"/>
</dbReference>
<evidence type="ECO:0000313" key="3">
    <source>
        <dbReference type="Proteomes" id="UP000294980"/>
    </source>
</evidence>
<feature type="domain" description="ABC1 atypical kinase-like" evidence="1">
    <location>
        <begin position="95"/>
        <end position="345"/>
    </location>
</feature>
<keyword evidence="2" id="KW-0830">Ubiquinone</keyword>
<accession>A0A4R2KL73</accession>
<dbReference type="AlphaFoldDB" id="A0A4R2KL73"/>
<keyword evidence="2" id="KW-0418">Kinase</keyword>
<proteinExistence type="predicted"/>
<dbReference type="PANTHER" id="PTHR43851">
    <property type="match status" value="1"/>
</dbReference>